<evidence type="ECO:0000256" key="5">
    <source>
        <dbReference type="SAM" id="Phobius"/>
    </source>
</evidence>
<dbReference type="PANTHER" id="PTHR30221">
    <property type="entry name" value="SMALL-CONDUCTANCE MECHANOSENSITIVE CHANNEL"/>
    <property type="match status" value="1"/>
</dbReference>
<evidence type="ECO:0000256" key="1">
    <source>
        <dbReference type="ARBA" id="ARBA00004370"/>
    </source>
</evidence>
<dbReference type="InterPro" id="IPR018490">
    <property type="entry name" value="cNMP-bd_dom_sf"/>
</dbReference>
<proteinExistence type="predicted"/>
<comment type="subcellular location">
    <subcellularLocation>
        <location evidence="1">Membrane</location>
    </subcellularLocation>
</comment>
<dbReference type="InterPro" id="IPR006685">
    <property type="entry name" value="MscS_channel_2nd"/>
</dbReference>
<organism evidence="7">
    <name type="scientific">marine metagenome</name>
    <dbReference type="NCBI Taxonomy" id="408172"/>
    <lineage>
        <taxon>unclassified sequences</taxon>
        <taxon>metagenomes</taxon>
        <taxon>ecological metagenomes</taxon>
    </lineage>
</organism>
<dbReference type="GO" id="GO:0016020">
    <property type="term" value="C:membrane"/>
    <property type="evidence" value="ECO:0007669"/>
    <property type="project" value="UniProtKB-SubCell"/>
</dbReference>
<dbReference type="EMBL" id="UINC01018711">
    <property type="protein sequence ID" value="SVA78836.1"/>
    <property type="molecule type" value="Genomic_DNA"/>
</dbReference>
<dbReference type="Gene3D" id="1.10.287.1260">
    <property type="match status" value="1"/>
</dbReference>
<dbReference type="InterPro" id="IPR014710">
    <property type="entry name" value="RmlC-like_jellyroll"/>
</dbReference>
<feature type="transmembrane region" description="Helical" evidence="5">
    <location>
        <begin position="100"/>
        <end position="123"/>
    </location>
</feature>
<dbReference type="PROSITE" id="PS00889">
    <property type="entry name" value="CNMP_BINDING_2"/>
    <property type="match status" value="1"/>
</dbReference>
<dbReference type="PRINTS" id="PR00103">
    <property type="entry name" value="CAMPKINASE"/>
</dbReference>
<dbReference type="Gene3D" id="2.30.30.60">
    <property type="match status" value="1"/>
</dbReference>
<keyword evidence="2 5" id="KW-0812">Transmembrane</keyword>
<dbReference type="SUPFAM" id="SSF51206">
    <property type="entry name" value="cAMP-binding domain-like"/>
    <property type="match status" value="1"/>
</dbReference>
<evidence type="ECO:0000256" key="4">
    <source>
        <dbReference type="ARBA" id="ARBA00023136"/>
    </source>
</evidence>
<dbReference type="PANTHER" id="PTHR30221:SF1">
    <property type="entry name" value="SMALL-CONDUCTANCE MECHANOSENSITIVE CHANNEL"/>
    <property type="match status" value="1"/>
</dbReference>
<feature type="transmembrane region" description="Helical" evidence="5">
    <location>
        <begin position="167"/>
        <end position="187"/>
    </location>
</feature>
<sequence length="561" mass="63691">MKVNLLYVLSKISIIAIFAFNFLIGILNLSFIKSGALASLTHLLISVVGIFLIIRIKNYNRSLRLILLIILAPIALYFVISNLMLFGTISYLTVIFGNNLINIFNTIINIFYYFVPSTLLMIVYKYEVLSINEKESNIKVPEIVTFVFQIIIFLIPSLIVLSKEFNFELTSILATSGVLAAILGFAIQANLSNMLSGIFVNIERPFSQNDWITIDDKTGFVIDVTWRSTRIRTFENIEVTIPNEVVANAVIVNWSKNDKERMSEGFHIFNKLHFHPKHDPQHISQLLYNALKKVKPIDGREQLNLQWVRFIGVNEYGLEFAVAFDCTDRLKKNSQQDVVMMEIHKTLRHAGISMSAGKLYSVLDTDVGLKALDTHRLEEHYEPRKSSEFNPYNESIKNKVLLEKVPIFMSLSNEEIENVAINSERIHFNKDQYIIKQNDGGDSLFIIADGVVSVTVDNDKGEKVMVSKLGVGDFFGEMSLMTGEPRTANIVAEIPCVVLKVNKDTIKNIFSKNPEIYDYVANILAKRKLALDKSKDKSLKENEESKKLSVEIKKAIINFLS</sequence>
<dbReference type="Gene3D" id="2.60.120.10">
    <property type="entry name" value="Jelly Rolls"/>
    <property type="match status" value="1"/>
</dbReference>
<dbReference type="InterPro" id="IPR010920">
    <property type="entry name" value="LSM_dom_sf"/>
</dbReference>
<accession>A0A381YP78</accession>
<dbReference type="SMART" id="SM00100">
    <property type="entry name" value="cNMP"/>
    <property type="match status" value="1"/>
</dbReference>
<feature type="transmembrane region" description="Helical" evidence="5">
    <location>
        <begin position="37"/>
        <end position="54"/>
    </location>
</feature>
<evidence type="ECO:0000256" key="3">
    <source>
        <dbReference type="ARBA" id="ARBA00022989"/>
    </source>
</evidence>
<dbReference type="InterPro" id="IPR045275">
    <property type="entry name" value="MscS_archaea/bacteria_type"/>
</dbReference>
<feature type="transmembrane region" description="Helical" evidence="5">
    <location>
        <begin position="12"/>
        <end position="31"/>
    </location>
</feature>
<dbReference type="InterPro" id="IPR000595">
    <property type="entry name" value="cNMP-bd_dom"/>
</dbReference>
<name>A0A381YP78_9ZZZZ</name>
<dbReference type="CDD" id="cd00038">
    <property type="entry name" value="CAP_ED"/>
    <property type="match status" value="1"/>
</dbReference>
<feature type="transmembrane region" description="Helical" evidence="5">
    <location>
        <begin position="143"/>
        <end position="161"/>
    </location>
</feature>
<dbReference type="AlphaFoldDB" id="A0A381YP78"/>
<evidence type="ECO:0000313" key="7">
    <source>
        <dbReference type="EMBL" id="SVA78836.1"/>
    </source>
</evidence>
<protein>
    <recommendedName>
        <fullName evidence="6">Cyclic nucleotide-binding domain-containing protein</fullName>
    </recommendedName>
</protein>
<gene>
    <name evidence="7" type="ORF">METZ01_LOCUS131690</name>
</gene>
<dbReference type="InterPro" id="IPR018488">
    <property type="entry name" value="cNMP-bd_CS"/>
</dbReference>
<dbReference type="SUPFAM" id="SSF50182">
    <property type="entry name" value="Sm-like ribonucleoproteins"/>
    <property type="match status" value="1"/>
</dbReference>
<feature type="transmembrane region" description="Helical" evidence="5">
    <location>
        <begin position="66"/>
        <end position="94"/>
    </location>
</feature>
<dbReference type="InterPro" id="IPR023408">
    <property type="entry name" value="MscS_beta-dom_sf"/>
</dbReference>
<reference evidence="7" key="1">
    <citation type="submission" date="2018-05" db="EMBL/GenBank/DDBJ databases">
        <authorList>
            <person name="Lanie J.A."/>
            <person name="Ng W.-L."/>
            <person name="Kazmierczak K.M."/>
            <person name="Andrzejewski T.M."/>
            <person name="Davidsen T.M."/>
            <person name="Wayne K.J."/>
            <person name="Tettelin H."/>
            <person name="Glass J.I."/>
            <person name="Rusch D."/>
            <person name="Podicherti R."/>
            <person name="Tsui H.-C.T."/>
            <person name="Winkler M.E."/>
        </authorList>
    </citation>
    <scope>NUCLEOTIDE SEQUENCE</scope>
</reference>
<dbReference type="GO" id="GO:0008381">
    <property type="term" value="F:mechanosensitive monoatomic ion channel activity"/>
    <property type="evidence" value="ECO:0007669"/>
    <property type="project" value="InterPro"/>
</dbReference>
<dbReference type="Pfam" id="PF00924">
    <property type="entry name" value="MS_channel_2nd"/>
    <property type="match status" value="1"/>
</dbReference>
<keyword evidence="3 5" id="KW-1133">Transmembrane helix</keyword>
<evidence type="ECO:0000259" key="6">
    <source>
        <dbReference type="PROSITE" id="PS50042"/>
    </source>
</evidence>
<dbReference type="Pfam" id="PF00027">
    <property type="entry name" value="cNMP_binding"/>
    <property type="match status" value="1"/>
</dbReference>
<feature type="domain" description="Cyclic nucleotide-binding" evidence="6">
    <location>
        <begin position="407"/>
        <end position="527"/>
    </location>
</feature>
<keyword evidence="4 5" id="KW-0472">Membrane</keyword>
<evidence type="ECO:0000256" key="2">
    <source>
        <dbReference type="ARBA" id="ARBA00022692"/>
    </source>
</evidence>
<dbReference type="PROSITE" id="PS50042">
    <property type="entry name" value="CNMP_BINDING_3"/>
    <property type="match status" value="1"/>
</dbReference>